<comment type="catalytic activity">
    <reaction evidence="1">
        <text>ATP + protein L-histidine = ADP + protein N-phospho-L-histidine.</text>
        <dbReference type="EC" id="2.7.13.3"/>
    </reaction>
</comment>
<feature type="transmembrane region" description="Helical" evidence="11">
    <location>
        <begin position="12"/>
        <end position="34"/>
    </location>
</feature>
<dbReference type="CDD" id="cd06225">
    <property type="entry name" value="HAMP"/>
    <property type="match status" value="1"/>
</dbReference>
<evidence type="ECO:0000256" key="9">
    <source>
        <dbReference type="ARBA" id="ARBA00023012"/>
    </source>
</evidence>
<dbReference type="CDD" id="cd00082">
    <property type="entry name" value="HisKA"/>
    <property type="match status" value="1"/>
</dbReference>
<dbReference type="SUPFAM" id="SSF47384">
    <property type="entry name" value="Homodimeric domain of signal transducing histidine kinase"/>
    <property type="match status" value="1"/>
</dbReference>
<organism evidence="14 15">
    <name type="scientific">Alteromonas hispanica</name>
    <dbReference type="NCBI Taxonomy" id="315421"/>
    <lineage>
        <taxon>Bacteria</taxon>
        <taxon>Pseudomonadati</taxon>
        <taxon>Pseudomonadota</taxon>
        <taxon>Gammaproteobacteria</taxon>
        <taxon>Alteromonadales</taxon>
        <taxon>Alteromonadaceae</taxon>
        <taxon>Alteromonas/Salinimonas group</taxon>
        <taxon>Alteromonas</taxon>
    </lineage>
</organism>
<name>A0A6L9MW70_9ALTE</name>
<dbReference type="GO" id="GO:0005886">
    <property type="term" value="C:plasma membrane"/>
    <property type="evidence" value="ECO:0007669"/>
    <property type="project" value="TreeGrafter"/>
</dbReference>
<dbReference type="Pfam" id="PF02518">
    <property type="entry name" value="HATPase_c"/>
    <property type="match status" value="1"/>
</dbReference>
<dbReference type="GO" id="GO:0000155">
    <property type="term" value="F:phosphorelay sensor kinase activity"/>
    <property type="evidence" value="ECO:0007669"/>
    <property type="project" value="InterPro"/>
</dbReference>
<dbReference type="InterPro" id="IPR003594">
    <property type="entry name" value="HATPase_dom"/>
</dbReference>
<dbReference type="SMART" id="SM00387">
    <property type="entry name" value="HATPase_c"/>
    <property type="match status" value="1"/>
</dbReference>
<dbReference type="SUPFAM" id="SSF55874">
    <property type="entry name" value="ATPase domain of HSP90 chaperone/DNA topoisomerase II/histidine kinase"/>
    <property type="match status" value="1"/>
</dbReference>
<dbReference type="Gene3D" id="1.10.287.130">
    <property type="match status" value="1"/>
</dbReference>
<evidence type="ECO:0000256" key="8">
    <source>
        <dbReference type="ARBA" id="ARBA00022989"/>
    </source>
</evidence>
<reference evidence="14 15" key="1">
    <citation type="submission" date="2020-01" db="EMBL/GenBank/DDBJ databases">
        <title>Genomes of bacteria type strains.</title>
        <authorList>
            <person name="Chen J."/>
            <person name="Zhu S."/>
            <person name="Yang J."/>
        </authorList>
    </citation>
    <scope>NUCLEOTIDE SEQUENCE [LARGE SCALE GENOMIC DNA]</scope>
    <source>
        <strain evidence="14 15">LMG 22958</strain>
    </source>
</reference>
<dbReference type="Gene3D" id="6.10.340.10">
    <property type="match status" value="1"/>
</dbReference>
<feature type="transmembrane region" description="Helical" evidence="11">
    <location>
        <begin position="185"/>
        <end position="209"/>
    </location>
</feature>
<evidence type="ECO:0000259" key="12">
    <source>
        <dbReference type="PROSITE" id="PS50109"/>
    </source>
</evidence>
<dbReference type="SMART" id="SM00388">
    <property type="entry name" value="HisKA"/>
    <property type="match status" value="1"/>
</dbReference>
<dbReference type="PRINTS" id="PR00344">
    <property type="entry name" value="BCTRLSENSOR"/>
</dbReference>
<evidence type="ECO:0000256" key="11">
    <source>
        <dbReference type="SAM" id="Phobius"/>
    </source>
</evidence>
<feature type="domain" description="HAMP" evidence="13">
    <location>
        <begin position="206"/>
        <end position="260"/>
    </location>
</feature>
<dbReference type="InterPro" id="IPR050428">
    <property type="entry name" value="TCS_sensor_his_kinase"/>
</dbReference>
<evidence type="ECO:0000256" key="3">
    <source>
        <dbReference type="ARBA" id="ARBA00012438"/>
    </source>
</evidence>
<evidence type="ECO:0000313" key="14">
    <source>
        <dbReference type="EMBL" id="NDW22428.1"/>
    </source>
</evidence>
<dbReference type="EC" id="2.7.13.3" evidence="3"/>
<dbReference type="InterPro" id="IPR004358">
    <property type="entry name" value="Sig_transdc_His_kin-like_C"/>
</dbReference>
<dbReference type="AlphaFoldDB" id="A0A6L9MW70"/>
<comment type="caution">
    <text evidence="14">The sequence shown here is derived from an EMBL/GenBank/DDBJ whole genome shotgun (WGS) entry which is preliminary data.</text>
</comment>
<keyword evidence="10 11" id="KW-0472">Membrane</keyword>
<evidence type="ECO:0000256" key="6">
    <source>
        <dbReference type="ARBA" id="ARBA00022692"/>
    </source>
</evidence>
<proteinExistence type="predicted"/>
<keyword evidence="7" id="KW-0418">Kinase</keyword>
<sequence length="474" mass="52292">MIAIRDFTRSSSFRVGALLTTLASVAIVLIVYFWRLTSSDLFITESTAAINAKIAALSQVHQTLGIDAVKQAIDSGQFSQNPILNDGSQANNADAIEAERSLRSFIVLSKDEQFIAGNLAGIPLVLERHERANFNTAEIVITLPNSGDRKTLRQALVREVRLGEHTLTVGRGIDDLYSAQWFGKAFSWIIVVLLSMLSVLSFAIAVYVVNRINRMSQTADKIIKTGSLEERLEIDSNWDDLSSLSTVFNRMLDTIESSVNNIKTVTDSIAHDLRTPLARLRNTLEQIDDEKLREETTHEADNLLNMFNSLLRISGLETTNKKEGFCETDVRAIVEDVVDLYHPLAEDRKITLTSALNPVSMTADPNLLFQAVANVLDNALKYSPDGSRVVVQLTSTKTHHVISINDAGMGVGEHELESLERRFYRADGSRTSKGNGLGLSLVSAIVKLHDGKVWFVHDPLMQGSGLGVVLSFKL</sequence>
<comment type="subcellular location">
    <subcellularLocation>
        <location evidence="2">Membrane</location>
    </subcellularLocation>
</comment>
<dbReference type="PROSITE" id="PS50885">
    <property type="entry name" value="HAMP"/>
    <property type="match status" value="1"/>
</dbReference>
<dbReference type="InterPro" id="IPR005467">
    <property type="entry name" value="His_kinase_dom"/>
</dbReference>
<protein>
    <recommendedName>
        <fullName evidence="3">histidine kinase</fullName>
        <ecNumber evidence="3">2.7.13.3</ecNumber>
    </recommendedName>
</protein>
<evidence type="ECO:0000259" key="13">
    <source>
        <dbReference type="PROSITE" id="PS50885"/>
    </source>
</evidence>
<feature type="domain" description="Histidine kinase" evidence="12">
    <location>
        <begin position="268"/>
        <end position="474"/>
    </location>
</feature>
<dbReference type="EMBL" id="JAAAWP010000008">
    <property type="protein sequence ID" value="NDW22428.1"/>
    <property type="molecule type" value="Genomic_DNA"/>
</dbReference>
<dbReference type="InterPro" id="IPR003660">
    <property type="entry name" value="HAMP_dom"/>
</dbReference>
<evidence type="ECO:0000256" key="2">
    <source>
        <dbReference type="ARBA" id="ARBA00004370"/>
    </source>
</evidence>
<keyword evidence="8 11" id="KW-1133">Transmembrane helix</keyword>
<dbReference type="InterPro" id="IPR036097">
    <property type="entry name" value="HisK_dim/P_sf"/>
</dbReference>
<dbReference type="PROSITE" id="PS50109">
    <property type="entry name" value="HIS_KIN"/>
    <property type="match status" value="1"/>
</dbReference>
<evidence type="ECO:0000256" key="5">
    <source>
        <dbReference type="ARBA" id="ARBA00022679"/>
    </source>
</evidence>
<evidence type="ECO:0000256" key="4">
    <source>
        <dbReference type="ARBA" id="ARBA00022553"/>
    </source>
</evidence>
<dbReference type="Gene3D" id="3.30.565.10">
    <property type="entry name" value="Histidine kinase-like ATPase, C-terminal domain"/>
    <property type="match status" value="1"/>
</dbReference>
<accession>A0A6L9MW70</accession>
<dbReference type="RefSeq" id="WP_163112223.1">
    <property type="nucleotide sequence ID" value="NZ_JAAAWP010000008.1"/>
</dbReference>
<keyword evidence="6 11" id="KW-0812">Transmembrane</keyword>
<dbReference type="Proteomes" id="UP000478837">
    <property type="component" value="Unassembled WGS sequence"/>
</dbReference>
<dbReference type="InterPro" id="IPR036890">
    <property type="entry name" value="HATPase_C_sf"/>
</dbReference>
<keyword evidence="9" id="KW-0902">Two-component regulatory system</keyword>
<dbReference type="InterPro" id="IPR003661">
    <property type="entry name" value="HisK_dim/P_dom"/>
</dbReference>
<keyword evidence="5" id="KW-0808">Transferase</keyword>
<dbReference type="SMART" id="SM00304">
    <property type="entry name" value="HAMP"/>
    <property type="match status" value="1"/>
</dbReference>
<evidence type="ECO:0000256" key="1">
    <source>
        <dbReference type="ARBA" id="ARBA00000085"/>
    </source>
</evidence>
<dbReference type="PANTHER" id="PTHR45436:SF8">
    <property type="entry name" value="HISTIDINE KINASE"/>
    <property type="match status" value="1"/>
</dbReference>
<evidence type="ECO:0000256" key="10">
    <source>
        <dbReference type="ARBA" id="ARBA00023136"/>
    </source>
</evidence>
<gene>
    <name evidence="14" type="ORF">GTW09_12920</name>
</gene>
<dbReference type="PANTHER" id="PTHR45436">
    <property type="entry name" value="SENSOR HISTIDINE KINASE YKOH"/>
    <property type="match status" value="1"/>
</dbReference>
<evidence type="ECO:0000256" key="7">
    <source>
        <dbReference type="ARBA" id="ARBA00022777"/>
    </source>
</evidence>
<dbReference type="Pfam" id="PF00672">
    <property type="entry name" value="HAMP"/>
    <property type="match status" value="1"/>
</dbReference>
<keyword evidence="15" id="KW-1185">Reference proteome</keyword>
<keyword evidence="4" id="KW-0597">Phosphoprotein</keyword>
<evidence type="ECO:0000313" key="15">
    <source>
        <dbReference type="Proteomes" id="UP000478837"/>
    </source>
</evidence>